<keyword evidence="1" id="KW-0472">Membrane</keyword>
<dbReference type="AlphaFoldDB" id="A0A4Z0BVK1"/>
<accession>A0A4Z0BVK1</accession>
<dbReference type="OrthoDB" id="9763372at2"/>
<feature type="signal peptide" evidence="5">
    <location>
        <begin position="1"/>
        <end position="30"/>
    </location>
</feature>
<keyword evidence="4" id="KW-0175">Coiled coil</keyword>
<dbReference type="Gene3D" id="2.40.160.50">
    <property type="entry name" value="membrane protein fhac: a member of the omp85/tpsb transporter family"/>
    <property type="match status" value="1"/>
</dbReference>
<sequence length="523" mass="56005">MNRDPISTPRLASLLLAAALSSPAALWAQAAEPTLDVQRYTIAGPLPISQAQAQSAVAPFIGAKRTLRDIEAAAQALEQKLRDEGHAFQRVYVPAQRPTGGEVRLEVVQFTLGEIDISGMRHFDEANIRASLPTLRPGEPPDVERVAADVIAGNANPAKQVSVTFRESRQPGAVDAVVRVKDAPPTAFILASTLNEGLHGTGPDNDILRVTAAWQHSNLFNRDHVATLTYTTDPRDVGSVKLFGAYYQVPFYGTATTASAFYAESDVSSGRVLQGANYFDISGSGRFWGLRATKALRRLGGLQPSVSVALEDRLFRNSSTFNGVQIQPDVRSRVLGLQGQLRDDVSWGQWSASLEWSGNLGGGSANTEAAHAANGGERDWSLWRWSADAVTVVSSWQLAGRVRGQLTDTRLVPGEQFGLGGSNSVRGFADRVVAGERGLQWNLEATGPGLMQTSVRPVVFIEGGQVKALSSGRQENLAAAGAGIRWGQSGWQLSADLARVLSDASTAPDPRAVRLHLGLLARF</sequence>
<protein>
    <submittedName>
        <fullName evidence="8">ShlB/FhaC/HecB family hemolysin secretion/activation protein</fullName>
    </submittedName>
</protein>
<dbReference type="GO" id="GO:0098046">
    <property type="term" value="C:type V protein secretion system complex"/>
    <property type="evidence" value="ECO:0007669"/>
    <property type="project" value="TreeGrafter"/>
</dbReference>
<keyword evidence="2" id="KW-0812">Transmembrane</keyword>
<evidence type="ECO:0000259" key="6">
    <source>
        <dbReference type="Pfam" id="PF03865"/>
    </source>
</evidence>
<evidence type="ECO:0000256" key="2">
    <source>
        <dbReference type="ARBA" id="ARBA00022692"/>
    </source>
</evidence>
<keyword evidence="5" id="KW-0732">Signal</keyword>
<feature type="domain" description="Polypeptide-transport-associated ShlB-type" evidence="7">
    <location>
        <begin position="36"/>
        <end position="108"/>
    </location>
</feature>
<keyword evidence="3" id="KW-0998">Cell outer membrane</keyword>
<dbReference type="PANTHER" id="PTHR34597:SF6">
    <property type="entry name" value="BLR6126 PROTEIN"/>
    <property type="match status" value="1"/>
</dbReference>
<evidence type="ECO:0000256" key="1">
    <source>
        <dbReference type="ARBA" id="ARBA00022452"/>
    </source>
</evidence>
<dbReference type="Proteomes" id="UP000297564">
    <property type="component" value="Unassembled WGS sequence"/>
</dbReference>
<dbReference type="RefSeq" id="WP_135284136.1">
    <property type="nucleotide sequence ID" value="NZ_SMLL01000002.1"/>
</dbReference>
<evidence type="ECO:0000313" key="9">
    <source>
        <dbReference type="Proteomes" id="UP000297564"/>
    </source>
</evidence>
<dbReference type="InterPro" id="IPR005565">
    <property type="entry name" value="Hemolysn_activator_HlyB_C"/>
</dbReference>
<feature type="domain" description="Haemolysin activator HlyB C-terminal" evidence="6">
    <location>
        <begin position="239"/>
        <end position="485"/>
    </location>
</feature>
<comment type="caution">
    <text evidence="8">The sequence shown here is derived from an EMBL/GenBank/DDBJ whole genome shotgun (WGS) entry which is preliminary data.</text>
</comment>
<dbReference type="Gene3D" id="3.10.20.310">
    <property type="entry name" value="membrane protein fhac"/>
    <property type="match status" value="1"/>
</dbReference>
<evidence type="ECO:0000256" key="5">
    <source>
        <dbReference type="SAM" id="SignalP"/>
    </source>
</evidence>
<feature type="chain" id="PRO_5021416430" evidence="5">
    <location>
        <begin position="31"/>
        <end position="523"/>
    </location>
</feature>
<name>A0A4Z0BVK1_9BURK</name>
<evidence type="ECO:0000256" key="4">
    <source>
        <dbReference type="SAM" id="Coils"/>
    </source>
</evidence>
<dbReference type="InterPro" id="IPR013686">
    <property type="entry name" value="Polypept-transport_assoc_ShlB"/>
</dbReference>
<dbReference type="InterPro" id="IPR051544">
    <property type="entry name" value="TPS_OM_transporter"/>
</dbReference>
<gene>
    <name evidence="8" type="ORF">EZ242_05490</name>
</gene>
<feature type="coiled-coil region" evidence="4">
    <location>
        <begin position="60"/>
        <end position="87"/>
    </location>
</feature>
<proteinExistence type="predicted"/>
<evidence type="ECO:0000256" key="3">
    <source>
        <dbReference type="ARBA" id="ARBA00023237"/>
    </source>
</evidence>
<dbReference type="Pfam" id="PF08479">
    <property type="entry name" value="POTRA_2"/>
    <property type="match status" value="1"/>
</dbReference>
<dbReference type="GO" id="GO:0046819">
    <property type="term" value="P:protein secretion by the type V secretion system"/>
    <property type="evidence" value="ECO:0007669"/>
    <property type="project" value="TreeGrafter"/>
</dbReference>
<dbReference type="GO" id="GO:0008320">
    <property type="term" value="F:protein transmembrane transporter activity"/>
    <property type="evidence" value="ECO:0007669"/>
    <property type="project" value="TreeGrafter"/>
</dbReference>
<evidence type="ECO:0000259" key="7">
    <source>
        <dbReference type="Pfam" id="PF08479"/>
    </source>
</evidence>
<keyword evidence="9" id="KW-1185">Reference proteome</keyword>
<evidence type="ECO:0000313" key="8">
    <source>
        <dbReference type="EMBL" id="TFZ03337.1"/>
    </source>
</evidence>
<reference evidence="8 9" key="1">
    <citation type="submission" date="2019-03" db="EMBL/GenBank/DDBJ databases">
        <title>Ramlibacter rhizophilus CCTCC AB2015357, whole genome shotgun sequence.</title>
        <authorList>
            <person name="Zhang X."/>
            <person name="Feng G."/>
            <person name="Zhu H."/>
        </authorList>
    </citation>
    <scope>NUCLEOTIDE SEQUENCE [LARGE SCALE GENOMIC DNA]</scope>
    <source>
        <strain evidence="8 9">CCTCC AB2015357</strain>
    </source>
</reference>
<dbReference type="EMBL" id="SMLL01000002">
    <property type="protein sequence ID" value="TFZ03337.1"/>
    <property type="molecule type" value="Genomic_DNA"/>
</dbReference>
<keyword evidence="1" id="KW-1134">Transmembrane beta strand</keyword>
<dbReference type="Pfam" id="PF03865">
    <property type="entry name" value="ShlB"/>
    <property type="match status" value="1"/>
</dbReference>
<organism evidence="8 9">
    <name type="scientific">Ramlibacter rhizophilus</name>
    <dbReference type="NCBI Taxonomy" id="1781167"/>
    <lineage>
        <taxon>Bacteria</taxon>
        <taxon>Pseudomonadati</taxon>
        <taxon>Pseudomonadota</taxon>
        <taxon>Betaproteobacteria</taxon>
        <taxon>Burkholderiales</taxon>
        <taxon>Comamonadaceae</taxon>
        <taxon>Ramlibacter</taxon>
    </lineage>
</organism>
<dbReference type="PANTHER" id="PTHR34597">
    <property type="entry name" value="SLR1661 PROTEIN"/>
    <property type="match status" value="1"/>
</dbReference>